<evidence type="ECO:0000313" key="3">
    <source>
        <dbReference type="Proteomes" id="UP000445000"/>
    </source>
</evidence>
<dbReference type="AlphaFoldDB" id="A0A829YBH6"/>
<dbReference type="Proteomes" id="UP000445000">
    <property type="component" value="Unassembled WGS sequence"/>
</dbReference>
<keyword evidence="1" id="KW-0732">Signal</keyword>
<dbReference type="RefSeq" id="WP_161811764.1">
    <property type="nucleotide sequence ID" value="NZ_BLJN01000002.1"/>
</dbReference>
<organism evidence="2 3">
    <name type="scientific">Steroidobacter agaridevorans</name>
    <dbReference type="NCBI Taxonomy" id="2695856"/>
    <lineage>
        <taxon>Bacteria</taxon>
        <taxon>Pseudomonadati</taxon>
        <taxon>Pseudomonadota</taxon>
        <taxon>Gammaproteobacteria</taxon>
        <taxon>Steroidobacterales</taxon>
        <taxon>Steroidobacteraceae</taxon>
        <taxon>Steroidobacter</taxon>
    </lineage>
</organism>
<protein>
    <submittedName>
        <fullName evidence="2">Uncharacterized protein</fullName>
    </submittedName>
</protein>
<proteinExistence type="predicted"/>
<feature type="chain" id="PRO_5032494123" evidence="1">
    <location>
        <begin position="24"/>
        <end position="135"/>
    </location>
</feature>
<reference evidence="3" key="1">
    <citation type="submission" date="2020-01" db="EMBL/GenBank/DDBJ databases">
        <title>'Steroidobacter agaridevorans' sp. nov., agar-degrading bacteria isolated from rhizosphere soils.</title>
        <authorList>
            <person name="Ikenaga M."/>
            <person name="Kataoka M."/>
            <person name="Murouchi A."/>
            <person name="Katsuragi S."/>
            <person name="Sakai M."/>
        </authorList>
    </citation>
    <scope>NUCLEOTIDE SEQUENCE [LARGE SCALE GENOMIC DNA]</scope>
    <source>
        <strain evidence="3">YU21-B</strain>
    </source>
</reference>
<accession>A0A829YBH6</accession>
<evidence type="ECO:0000256" key="1">
    <source>
        <dbReference type="SAM" id="SignalP"/>
    </source>
</evidence>
<keyword evidence="3" id="KW-1185">Reference proteome</keyword>
<sequence>MNDLPKLVTLVGLTVAFANLASATGEEPPPPTDKGICHNIGGPRDLGANCDGTGTCTYTLDTGATITVAPGNFLGILIPPTSEGALAAHLAHGDGPVQTTYDPPLHLASTGGPHRASNVECVGTRVLPQPPEPGN</sequence>
<name>A0A829YBH6_9GAMM</name>
<evidence type="ECO:0000313" key="2">
    <source>
        <dbReference type="EMBL" id="GFE80026.1"/>
    </source>
</evidence>
<feature type="signal peptide" evidence="1">
    <location>
        <begin position="1"/>
        <end position="23"/>
    </location>
</feature>
<dbReference type="EMBL" id="BLJN01000002">
    <property type="protein sequence ID" value="GFE80026.1"/>
    <property type="molecule type" value="Genomic_DNA"/>
</dbReference>
<comment type="caution">
    <text evidence="2">The sequence shown here is derived from an EMBL/GenBank/DDBJ whole genome shotgun (WGS) entry which is preliminary data.</text>
</comment>
<gene>
    <name evidence="2" type="ORF">GCM10011487_20260</name>
</gene>